<sequence length="86" mass="9689">MPFTTNGKRDYKKELAWEKSSKPSRVKDRAKRNAARKAVGLKVGDPRQVDHKKPLVKGGSNKRSNLQVTSAKANLTKEALRKKRGF</sequence>
<feature type="region of interest" description="Disordered" evidence="1">
    <location>
        <begin position="1"/>
        <end position="36"/>
    </location>
</feature>
<accession>A0A6J5MFQ5</accession>
<evidence type="ECO:0000256" key="1">
    <source>
        <dbReference type="SAM" id="MobiDB-lite"/>
    </source>
</evidence>
<evidence type="ECO:0000313" key="2">
    <source>
        <dbReference type="EMBL" id="CAB4143950.1"/>
    </source>
</evidence>
<feature type="compositionally biased region" description="Basic and acidic residues" evidence="1">
    <location>
        <begin position="7"/>
        <end position="27"/>
    </location>
</feature>
<dbReference type="InterPro" id="IPR003615">
    <property type="entry name" value="HNH_nuc"/>
</dbReference>
<feature type="compositionally biased region" description="Polar residues" evidence="1">
    <location>
        <begin position="61"/>
        <end position="73"/>
    </location>
</feature>
<name>A0A6J5MFQ5_9CAUD</name>
<reference evidence="2" key="1">
    <citation type="submission" date="2020-04" db="EMBL/GenBank/DDBJ databases">
        <authorList>
            <person name="Chiriac C."/>
            <person name="Salcher M."/>
            <person name="Ghai R."/>
            <person name="Kavagutti S V."/>
        </authorList>
    </citation>
    <scope>NUCLEOTIDE SEQUENCE</scope>
</reference>
<gene>
    <name evidence="2" type="ORF">UFOVP454_3</name>
</gene>
<proteinExistence type="predicted"/>
<dbReference type="Gene3D" id="1.10.30.50">
    <property type="match status" value="1"/>
</dbReference>
<organism evidence="2">
    <name type="scientific">uncultured Caudovirales phage</name>
    <dbReference type="NCBI Taxonomy" id="2100421"/>
    <lineage>
        <taxon>Viruses</taxon>
        <taxon>Duplodnaviria</taxon>
        <taxon>Heunggongvirae</taxon>
        <taxon>Uroviricota</taxon>
        <taxon>Caudoviricetes</taxon>
        <taxon>Peduoviridae</taxon>
        <taxon>Maltschvirus</taxon>
        <taxon>Maltschvirus maltsch</taxon>
    </lineage>
</organism>
<protein>
    <submittedName>
        <fullName evidence="2">HNHc domain containing protein</fullName>
    </submittedName>
</protein>
<dbReference type="CDD" id="cd00085">
    <property type="entry name" value="HNHc"/>
    <property type="match status" value="1"/>
</dbReference>
<dbReference type="EMBL" id="LR796440">
    <property type="protein sequence ID" value="CAB4143950.1"/>
    <property type="molecule type" value="Genomic_DNA"/>
</dbReference>
<feature type="region of interest" description="Disordered" evidence="1">
    <location>
        <begin position="48"/>
        <end position="86"/>
    </location>
</feature>